<feature type="binding site" evidence="9">
    <location>
        <position position="220"/>
    </location>
    <ligand>
        <name>ATP</name>
        <dbReference type="ChEBI" id="CHEBI:30616"/>
    </ligand>
</feature>
<dbReference type="Proteomes" id="UP001139502">
    <property type="component" value="Unassembled WGS sequence"/>
</dbReference>
<dbReference type="InterPro" id="IPR011611">
    <property type="entry name" value="PfkB_dom"/>
</dbReference>
<feature type="binding site" evidence="9">
    <location>
        <position position="333"/>
    </location>
    <ligand>
        <name>K(+)</name>
        <dbReference type="ChEBI" id="CHEBI:29103"/>
    </ligand>
</feature>
<comment type="catalytic activity">
    <reaction evidence="9">
        <text>D-ribose + ATP = D-ribose 5-phosphate + ADP + H(+)</text>
        <dbReference type="Rhea" id="RHEA:13697"/>
        <dbReference type="ChEBI" id="CHEBI:15378"/>
        <dbReference type="ChEBI" id="CHEBI:30616"/>
        <dbReference type="ChEBI" id="CHEBI:47013"/>
        <dbReference type="ChEBI" id="CHEBI:78346"/>
        <dbReference type="ChEBI" id="CHEBI:456216"/>
        <dbReference type="EC" id="2.7.1.15"/>
    </reaction>
</comment>
<evidence type="ECO:0000259" key="11">
    <source>
        <dbReference type="Pfam" id="PF00294"/>
    </source>
</evidence>
<keyword evidence="4 9" id="KW-0418">Kinase</keyword>
<comment type="caution">
    <text evidence="12">The sequence shown here is derived from an EMBL/GenBank/DDBJ whole genome shotgun (WGS) entry which is preliminary data.</text>
</comment>
<dbReference type="GO" id="GO:0005829">
    <property type="term" value="C:cytosol"/>
    <property type="evidence" value="ECO:0007669"/>
    <property type="project" value="TreeGrafter"/>
</dbReference>
<feature type="domain" description="Carbohydrate kinase PfkB" evidence="11">
    <location>
        <begin position="12"/>
        <end position="305"/>
    </location>
</feature>
<comment type="similarity">
    <text evidence="9">Belongs to the carbohydrate kinase PfkB family. Ribokinase subfamily.</text>
</comment>
<evidence type="ECO:0000256" key="8">
    <source>
        <dbReference type="ARBA" id="ARBA00023277"/>
    </source>
</evidence>
<dbReference type="GO" id="GO:0046872">
    <property type="term" value="F:metal ion binding"/>
    <property type="evidence" value="ECO:0007669"/>
    <property type="project" value="UniProtKB-KW"/>
</dbReference>
<keyword evidence="5 9" id="KW-0067">ATP-binding</keyword>
<keyword evidence="2 9" id="KW-0479">Metal-binding</keyword>
<feature type="active site" description="Proton acceptor" evidence="9">
    <location>
        <position position="299"/>
    </location>
</feature>
<feature type="binding site" evidence="9">
    <location>
        <begin position="298"/>
        <end position="299"/>
    </location>
    <ligand>
        <name>ATP</name>
        <dbReference type="ChEBI" id="CHEBI:30616"/>
    </ligand>
</feature>
<evidence type="ECO:0000256" key="2">
    <source>
        <dbReference type="ARBA" id="ARBA00022723"/>
    </source>
</evidence>
<comment type="subcellular location">
    <subcellularLocation>
        <location evidence="9">Cytoplasm</location>
    </subcellularLocation>
</comment>
<gene>
    <name evidence="9" type="primary">rbsK</name>
    <name evidence="12" type="ORF">NBM05_12405</name>
</gene>
<feature type="binding site" evidence="9">
    <location>
        <position position="331"/>
    </location>
    <ligand>
        <name>K(+)</name>
        <dbReference type="ChEBI" id="CHEBI:29103"/>
    </ligand>
</feature>
<feature type="binding site" evidence="9">
    <location>
        <begin position="48"/>
        <end position="52"/>
    </location>
    <ligand>
        <name>substrate</name>
    </ligand>
</feature>
<comment type="subunit">
    <text evidence="9">Homodimer.</text>
</comment>
<dbReference type="AlphaFoldDB" id="A0A9X2HHQ7"/>
<name>A0A9X2HHQ7_9MICC</name>
<keyword evidence="13" id="KW-1185">Reference proteome</keyword>
<keyword evidence="6 9" id="KW-0460">Magnesium</keyword>
<dbReference type="PANTHER" id="PTHR10584">
    <property type="entry name" value="SUGAR KINASE"/>
    <property type="match status" value="1"/>
</dbReference>
<dbReference type="RefSeq" id="WP_254167929.1">
    <property type="nucleotide sequence ID" value="NZ_JANAFB010000036.1"/>
</dbReference>
<feature type="binding site" evidence="9">
    <location>
        <begin position="20"/>
        <end position="22"/>
    </location>
    <ligand>
        <name>substrate</name>
    </ligand>
</feature>
<feature type="region of interest" description="Disordered" evidence="10">
    <location>
        <begin position="307"/>
        <end position="337"/>
    </location>
</feature>
<feature type="compositionally biased region" description="Low complexity" evidence="10">
    <location>
        <begin position="322"/>
        <end position="333"/>
    </location>
</feature>
<feature type="binding site" evidence="9">
    <location>
        <position position="295"/>
    </location>
    <ligand>
        <name>K(+)</name>
        <dbReference type="ChEBI" id="CHEBI:29103"/>
    </ligand>
</feature>
<evidence type="ECO:0000256" key="9">
    <source>
        <dbReference type="HAMAP-Rule" id="MF_01987"/>
    </source>
</evidence>
<dbReference type="InterPro" id="IPR029056">
    <property type="entry name" value="Ribokinase-like"/>
</dbReference>
<feature type="binding site" evidence="9">
    <location>
        <position position="337"/>
    </location>
    <ligand>
        <name>K(+)</name>
        <dbReference type="ChEBI" id="CHEBI:29103"/>
    </ligand>
</feature>
<dbReference type="SUPFAM" id="SSF53613">
    <property type="entry name" value="Ribokinase-like"/>
    <property type="match status" value="1"/>
</dbReference>
<evidence type="ECO:0000256" key="7">
    <source>
        <dbReference type="ARBA" id="ARBA00022958"/>
    </source>
</evidence>
<feature type="binding site" evidence="9">
    <location>
        <position position="328"/>
    </location>
    <ligand>
        <name>K(+)</name>
        <dbReference type="ChEBI" id="CHEBI:29103"/>
    </ligand>
</feature>
<feature type="binding site" evidence="9">
    <location>
        <position position="176"/>
    </location>
    <ligand>
        <name>substrate</name>
    </ligand>
</feature>
<dbReference type="GO" id="GO:0004747">
    <property type="term" value="F:ribokinase activity"/>
    <property type="evidence" value="ECO:0007669"/>
    <property type="project" value="UniProtKB-UniRule"/>
</dbReference>
<keyword evidence="1 9" id="KW-0808">Transferase</keyword>
<feature type="binding site" evidence="9">
    <location>
        <position position="299"/>
    </location>
    <ligand>
        <name>substrate</name>
    </ligand>
</feature>
<dbReference type="Pfam" id="PF00294">
    <property type="entry name" value="PfkB"/>
    <property type="match status" value="1"/>
</dbReference>
<dbReference type="GO" id="GO:0019303">
    <property type="term" value="P:D-ribose catabolic process"/>
    <property type="evidence" value="ECO:0007669"/>
    <property type="project" value="UniProtKB-UniRule"/>
</dbReference>
<keyword evidence="8 9" id="KW-0119">Carbohydrate metabolism</keyword>
<comment type="cofactor">
    <cofactor evidence="9">
        <name>Mg(2+)</name>
        <dbReference type="ChEBI" id="CHEBI:18420"/>
    </cofactor>
    <text evidence="9">Requires a divalent cation, most likely magnesium in vivo, as an electrophilic catalyst to aid phosphoryl group transfer. It is the chelate of the metal and the nucleotide that is the actual substrate.</text>
</comment>
<comment type="activity regulation">
    <text evidence="9">Activated by a monovalent cation that binds near, but not in, the active site. The most likely occupant of the site in vivo is potassium. Ion binding induces a conformational change that may alter substrate affinity.</text>
</comment>
<dbReference type="EMBL" id="JANAFB010000036">
    <property type="protein sequence ID" value="MCP3426782.1"/>
    <property type="molecule type" value="Genomic_DNA"/>
</dbReference>
<dbReference type="GO" id="GO:0005524">
    <property type="term" value="F:ATP binding"/>
    <property type="evidence" value="ECO:0007669"/>
    <property type="project" value="UniProtKB-UniRule"/>
</dbReference>
<dbReference type="InterPro" id="IPR002139">
    <property type="entry name" value="Ribo/fructo_kinase"/>
</dbReference>
<dbReference type="PANTHER" id="PTHR10584:SF166">
    <property type="entry name" value="RIBOKINASE"/>
    <property type="match status" value="1"/>
</dbReference>
<evidence type="ECO:0000256" key="5">
    <source>
        <dbReference type="ARBA" id="ARBA00022840"/>
    </source>
</evidence>
<accession>A0A9X2HHQ7</accession>
<organism evidence="12 13">
    <name type="scientific">Rothia santali</name>
    <dbReference type="NCBI Taxonomy" id="2949643"/>
    <lineage>
        <taxon>Bacteria</taxon>
        <taxon>Bacillati</taxon>
        <taxon>Actinomycetota</taxon>
        <taxon>Actinomycetes</taxon>
        <taxon>Micrococcales</taxon>
        <taxon>Micrococcaceae</taxon>
        <taxon>Rothia</taxon>
    </lineage>
</organism>
<keyword evidence="3 9" id="KW-0547">Nucleotide-binding</keyword>
<comment type="function">
    <text evidence="9">Catalyzes the phosphorylation of ribose at O-5 in a reaction requiring ATP and magnesium. The resulting D-ribose-5-phosphate can then be used either for sythesis of nucleotides, histidine, and tryptophan, or as a component of the pentose phosphate pathway.</text>
</comment>
<dbReference type="Gene3D" id="3.40.1190.20">
    <property type="match status" value="1"/>
</dbReference>
<reference evidence="12" key="1">
    <citation type="submission" date="2022-06" db="EMBL/GenBank/DDBJ databases">
        <title>Rothia sp. isolated from sandalwood seedling.</title>
        <authorList>
            <person name="Tuikhar N."/>
            <person name="Kirdat K."/>
            <person name="Thorat V."/>
            <person name="Swetha P."/>
            <person name="Padma S."/>
            <person name="Sundararaj R."/>
            <person name="Yadav A."/>
        </authorList>
    </citation>
    <scope>NUCLEOTIDE SEQUENCE</scope>
    <source>
        <strain evidence="12">AR01</strain>
    </source>
</reference>
<sequence length="356" mass="35797">MESSHGNGAGGDVVLLGSINADHFIYVDAFPQPGETILARGGEMGLGGKGANQAVAAGLAGARVHLIGRVGRDAAAGFVRERLEGFGVDTEHLTPSEAPTGAAYITVDGAGENTIAVVSGANAETDLTALEETARRVFAEAASRESVHAVALTEGSGAPAPGHRSGDAVVGLSQGETRAEMIEAFAAHCAEREVRFVLNLAPVIDLDASAVAVADPLILNEGEAQALLERRGGSSVPAAPAEGAAQALELARGMVADGVARSVVVTLGGEGAVVATAEDAWHQASPAPAEVVDTTGAGDAFVGALGPARGQRRPPRGRAVGRVRGSAAVASRGTTASYPSREELAGLVRRFAADGR</sequence>
<keyword evidence="9" id="KW-0963">Cytoplasm</keyword>
<dbReference type="HAMAP" id="MF_01987">
    <property type="entry name" value="Ribokinase"/>
    <property type="match status" value="1"/>
</dbReference>
<evidence type="ECO:0000256" key="1">
    <source>
        <dbReference type="ARBA" id="ARBA00022679"/>
    </source>
</evidence>
<feature type="binding site" evidence="9">
    <location>
        <begin position="266"/>
        <end position="271"/>
    </location>
    <ligand>
        <name>ATP</name>
        <dbReference type="ChEBI" id="CHEBI:30616"/>
    </ligand>
</feature>
<feature type="binding site" evidence="9">
    <location>
        <position position="293"/>
    </location>
    <ligand>
        <name>K(+)</name>
        <dbReference type="ChEBI" id="CHEBI:29103"/>
    </ligand>
</feature>
<dbReference type="PRINTS" id="PR00990">
    <property type="entry name" value="RIBOKINASE"/>
</dbReference>
<dbReference type="EC" id="2.7.1.15" evidence="9"/>
<evidence type="ECO:0000313" key="13">
    <source>
        <dbReference type="Proteomes" id="UP001139502"/>
    </source>
</evidence>
<evidence type="ECO:0000256" key="3">
    <source>
        <dbReference type="ARBA" id="ARBA00022741"/>
    </source>
</evidence>
<feature type="compositionally biased region" description="Basic residues" evidence="10">
    <location>
        <begin position="310"/>
        <end position="321"/>
    </location>
</feature>
<comment type="pathway">
    <text evidence="9">Carbohydrate metabolism; D-ribose degradation; D-ribose 5-phosphate from beta-D-ribopyranose: step 2/2.</text>
</comment>
<evidence type="ECO:0000313" key="12">
    <source>
        <dbReference type="EMBL" id="MCP3426782.1"/>
    </source>
</evidence>
<comment type="caution">
    <text evidence="9">Lacks conserved residue(s) required for the propagation of feature annotation.</text>
</comment>
<evidence type="ECO:0000256" key="10">
    <source>
        <dbReference type="SAM" id="MobiDB-lite"/>
    </source>
</evidence>
<evidence type="ECO:0000256" key="4">
    <source>
        <dbReference type="ARBA" id="ARBA00022777"/>
    </source>
</evidence>
<dbReference type="InterPro" id="IPR011877">
    <property type="entry name" value="Ribokinase"/>
</dbReference>
<protein>
    <recommendedName>
        <fullName evidence="9">Ribokinase</fullName>
        <shortName evidence="9">RK</shortName>
        <ecNumber evidence="9">2.7.1.15</ecNumber>
    </recommendedName>
</protein>
<evidence type="ECO:0000256" key="6">
    <source>
        <dbReference type="ARBA" id="ARBA00022842"/>
    </source>
</evidence>
<proteinExistence type="inferred from homology"/>
<keyword evidence="7 9" id="KW-0630">Potassium</keyword>